<name>F8AFZ4_PYRYC</name>
<keyword evidence="3" id="KW-0547">Nucleotide-binding</keyword>
<dbReference type="AlphaFoldDB" id="F8AFZ4"/>
<dbReference type="Pfam" id="PF00005">
    <property type="entry name" value="ABC_tran"/>
    <property type="match status" value="1"/>
</dbReference>
<dbReference type="PROSITE" id="PS00211">
    <property type="entry name" value="ABC_TRANSPORTER_1"/>
    <property type="match status" value="1"/>
</dbReference>
<dbReference type="Pfam" id="PF13732">
    <property type="entry name" value="DrrA1-3_C"/>
    <property type="match status" value="1"/>
</dbReference>
<dbReference type="PANTHER" id="PTHR43335:SF4">
    <property type="entry name" value="ABC TRANSPORTER, ATP-BINDING PROTEIN"/>
    <property type="match status" value="1"/>
</dbReference>
<feature type="domain" description="ABC transporter" evidence="5">
    <location>
        <begin position="4"/>
        <end position="241"/>
    </location>
</feature>
<dbReference type="eggNOG" id="arCOG00194">
    <property type="taxonomic scope" value="Archaea"/>
</dbReference>
<dbReference type="InterPro" id="IPR027417">
    <property type="entry name" value="P-loop_NTPase"/>
</dbReference>
<evidence type="ECO:0000256" key="3">
    <source>
        <dbReference type="ARBA" id="ARBA00022741"/>
    </source>
</evidence>
<dbReference type="InterPro" id="IPR003593">
    <property type="entry name" value="AAA+_ATPase"/>
</dbReference>
<dbReference type="STRING" id="529709.PYCH_13780"/>
<comment type="similarity">
    <text evidence="1">Belongs to the ABC transporter superfamily.</text>
</comment>
<organism evidence="6 7">
    <name type="scientific">Pyrococcus yayanosii (strain CH1 / JCM 16557)</name>
    <dbReference type="NCBI Taxonomy" id="529709"/>
    <lineage>
        <taxon>Archaea</taxon>
        <taxon>Methanobacteriati</taxon>
        <taxon>Methanobacteriota</taxon>
        <taxon>Thermococci</taxon>
        <taxon>Thermococcales</taxon>
        <taxon>Thermococcaceae</taxon>
        <taxon>Pyrococcus</taxon>
    </lineage>
</organism>
<dbReference type="GO" id="GO:0005524">
    <property type="term" value="F:ATP binding"/>
    <property type="evidence" value="ECO:0007669"/>
    <property type="project" value="UniProtKB-KW"/>
</dbReference>
<proteinExistence type="inferred from homology"/>
<dbReference type="RefSeq" id="WP_013906104.1">
    <property type="nucleotide sequence ID" value="NC_015680.1"/>
</dbReference>
<evidence type="ECO:0000256" key="2">
    <source>
        <dbReference type="ARBA" id="ARBA00022448"/>
    </source>
</evidence>
<keyword evidence="7" id="KW-1185">Reference proteome</keyword>
<accession>F8AFZ4</accession>
<dbReference type="InterPro" id="IPR003439">
    <property type="entry name" value="ABC_transporter-like_ATP-bd"/>
</dbReference>
<sequence length="309" mass="35140">MAILKIEGLVKRYGSVKALDGLNLELREGKIYGFLGPNGAGKTTTILSVLGLIRPQEGMIELFSTEVFSRGKFRERSLIEAKKRIGYMPEHATLWEFLTPFQTLELIGEAFGLPKAEREKRIEELLKLVDLWNVRNKKVGKFSKGMRQRLLLAQALINDPDLLILDEPMTGLDPAGIAEFKEIIREQRKAGKTVFFSSHILAHVEEICDTVGVIVKGRLIREDALNNIKREFLREAGYIIMLETNKPVSFESVEWKVEEVGPNRYRIIAPEDVREAVHDLVVSQGAKILMMQVREPSLEEIFLKMVRPT</sequence>
<dbReference type="GeneID" id="10837949"/>
<dbReference type="PANTHER" id="PTHR43335">
    <property type="entry name" value="ABC TRANSPORTER, ATP-BINDING PROTEIN"/>
    <property type="match status" value="1"/>
</dbReference>
<dbReference type="SUPFAM" id="SSF52540">
    <property type="entry name" value="P-loop containing nucleoside triphosphate hydrolases"/>
    <property type="match status" value="1"/>
</dbReference>
<gene>
    <name evidence="6" type="ordered locus">PYCH_13780</name>
</gene>
<dbReference type="Proteomes" id="UP000008386">
    <property type="component" value="Chromosome"/>
</dbReference>
<reference evidence="6 7" key="1">
    <citation type="journal article" date="2011" name="J. Bacteriol.">
        <title>Complete genome sequence of the obligate piezophilic hyperthermophilic archaeon Pyrococcus yayanosii CH1.</title>
        <authorList>
            <person name="Jun X."/>
            <person name="Lupeng L."/>
            <person name="Minjuan X."/>
            <person name="Oger P."/>
            <person name="Fengping W."/>
            <person name="Jebbar M."/>
            <person name="Xiang X."/>
        </authorList>
    </citation>
    <scope>NUCLEOTIDE SEQUENCE [LARGE SCALE GENOMIC DNA]</scope>
    <source>
        <strain evidence="7">CH1 / JCM 16557</strain>
    </source>
</reference>
<dbReference type="CDD" id="cd03230">
    <property type="entry name" value="ABC_DR_subfamily_A"/>
    <property type="match status" value="1"/>
</dbReference>
<dbReference type="GO" id="GO:0016887">
    <property type="term" value="F:ATP hydrolysis activity"/>
    <property type="evidence" value="ECO:0007669"/>
    <property type="project" value="InterPro"/>
</dbReference>
<dbReference type="SMART" id="SM00382">
    <property type="entry name" value="AAA"/>
    <property type="match status" value="1"/>
</dbReference>
<dbReference type="EMBL" id="CP002779">
    <property type="protein sequence ID" value="AEH25048.1"/>
    <property type="molecule type" value="Genomic_DNA"/>
</dbReference>
<evidence type="ECO:0000256" key="1">
    <source>
        <dbReference type="ARBA" id="ARBA00005417"/>
    </source>
</evidence>
<dbReference type="InterPro" id="IPR025302">
    <property type="entry name" value="DrrA1/2-like_C"/>
</dbReference>
<dbReference type="PROSITE" id="PS50893">
    <property type="entry name" value="ABC_TRANSPORTER_2"/>
    <property type="match status" value="1"/>
</dbReference>
<evidence type="ECO:0000313" key="7">
    <source>
        <dbReference type="Proteomes" id="UP000008386"/>
    </source>
</evidence>
<keyword evidence="2" id="KW-0813">Transport</keyword>
<evidence type="ECO:0000256" key="4">
    <source>
        <dbReference type="ARBA" id="ARBA00022840"/>
    </source>
</evidence>
<dbReference type="KEGG" id="pya:PYCH_13780"/>
<evidence type="ECO:0000313" key="6">
    <source>
        <dbReference type="EMBL" id="AEH25048.1"/>
    </source>
</evidence>
<keyword evidence="4" id="KW-0067">ATP-binding</keyword>
<protein>
    <submittedName>
        <fullName evidence="6">ABC-type multidrug transport system, ATPase component</fullName>
    </submittedName>
</protein>
<dbReference type="InterPro" id="IPR017871">
    <property type="entry name" value="ABC_transporter-like_CS"/>
</dbReference>
<dbReference type="Gene3D" id="3.40.50.300">
    <property type="entry name" value="P-loop containing nucleotide triphosphate hydrolases"/>
    <property type="match status" value="1"/>
</dbReference>
<dbReference type="HOGENOM" id="CLU_000604_1_2_2"/>
<evidence type="ECO:0000259" key="5">
    <source>
        <dbReference type="PROSITE" id="PS50893"/>
    </source>
</evidence>